<dbReference type="RefSeq" id="WP_037445195.1">
    <property type="nucleotide sequence ID" value="NZ_JNFF01000118.1"/>
</dbReference>
<gene>
    <name evidence="1" type="ORF">N180_20100</name>
</gene>
<organism evidence="1 2">
    <name type="scientific">Pedobacter antarcticus 4BY</name>
    <dbReference type="NCBI Taxonomy" id="1358423"/>
    <lineage>
        <taxon>Bacteria</taxon>
        <taxon>Pseudomonadati</taxon>
        <taxon>Bacteroidota</taxon>
        <taxon>Sphingobacteriia</taxon>
        <taxon>Sphingobacteriales</taxon>
        <taxon>Sphingobacteriaceae</taxon>
        <taxon>Pedobacter</taxon>
    </lineage>
</organism>
<accession>A0A081PBH8</accession>
<reference evidence="1 2" key="1">
    <citation type="journal article" date="1992" name="Int. J. Syst. Bacteriol.">
        <title>Sphingobacterium antarcticus sp. nov. a Psychrotrophic Bacterium from the Soils of Schirmacher Oasis, Antarctica.</title>
        <authorList>
            <person name="Shivaji S."/>
            <person name="Ray M.K."/>
            <person name="Rao N.S."/>
            <person name="Saiserr L."/>
            <person name="Jagannadham M.V."/>
            <person name="Kumar G.S."/>
            <person name="Reddy G."/>
            <person name="Bhargava P.M."/>
        </authorList>
    </citation>
    <scope>NUCLEOTIDE SEQUENCE [LARGE SCALE GENOMIC DNA]</scope>
    <source>
        <strain evidence="1 2">4BY</strain>
    </source>
</reference>
<name>A0A081PBH8_9SPHI</name>
<dbReference type="eggNOG" id="ENOG5034B4D">
    <property type="taxonomic scope" value="Bacteria"/>
</dbReference>
<keyword evidence="2" id="KW-1185">Reference proteome</keyword>
<sequence>MKDQGELSQLLNKDFELDGTLTEEELRNKLIHAFSWMLDNDISKMMQILYRADVDEERLKSLLISSSHLPSAEVIADEYLNRQRRKIETRKMYST</sequence>
<evidence type="ECO:0000313" key="2">
    <source>
        <dbReference type="Proteomes" id="UP000028007"/>
    </source>
</evidence>
<dbReference type="EMBL" id="JNFF01000118">
    <property type="protein sequence ID" value="KEQ28051.1"/>
    <property type="molecule type" value="Genomic_DNA"/>
</dbReference>
<dbReference type="OrthoDB" id="711735at2"/>
<comment type="caution">
    <text evidence="1">The sequence shown here is derived from an EMBL/GenBank/DDBJ whole genome shotgun (WGS) entry which is preliminary data.</text>
</comment>
<dbReference type="AlphaFoldDB" id="A0A081PBH8"/>
<protein>
    <submittedName>
        <fullName evidence="1">Uncharacterized protein</fullName>
    </submittedName>
</protein>
<proteinExistence type="predicted"/>
<dbReference type="Proteomes" id="UP000028007">
    <property type="component" value="Unassembled WGS sequence"/>
</dbReference>
<evidence type="ECO:0000313" key="1">
    <source>
        <dbReference type="EMBL" id="KEQ28051.1"/>
    </source>
</evidence>